<comment type="similarity">
    <text evidence="2">Belongs to the GSP C family.</text>
</comment>
<dbReference type="EMBL" id="WOCD01000005">
    <property type="protein sequence ID" value="MUH73435.1"/>
    <property type="molecule type" value="Genomic_DNA"/>
</dbReference>
<comment type="caution">
    <text evidence="13">The sequence shown here is derived from an EMBL/GenBank/DDBJ whole genome shotgun (WGS) entry which is preliminary data.</text>
</comment>
<keyword evidence="14" id="KW-1185">Reference proteome</keyword>
<keyword evidence="4" id="KW-1003">Cell membrane</keyword>
<dbReference type="OrthoDB" id="1491375at2"/>
<proteinExistence type="inferred from homology"/>
<evidence type="ECO:0000256" key="5">
    <source>
        <dbReference type="ARBA" id="ARBA00022519"/>
    </source>
</evidence>
<evidence type="ECO:0000259" key="12">
    <source>
        <dbReference type="Pfam" id="PF11356"/>
    </source>
</evidence>
<dbReference type="Proteomes" id="UP000439994">
    <property type="component" value="Unassembled WGS sequence"/>
</dbReference>
<keyword evidence="6 11" id="KW-0812">Transmembrane</keyword>
<keyword evidence="8 11" id="KW-1133">Transmembrane helix</keyword>
<keyword evidence="3" id="KW-0813">Transport</keyword>
<evidence type="ECO:0000256" key="11">
    <source>
        <dbReference type="SAM" id="Phobius"/>
    </source>
</evidence>
<dbReference type="InterPro" id="IPR036034">
    <property type="entry name" value="PDZ_sf"/>
</dbReference>
<dbReference type="InterPro" id="IPR001639">
    <property type="entry name" value="T2SS_protein-GspC"/>
</dbReference>
<evidence type="ECO:0000256" key="10">
    <source>
        <dbReference type="SAM" id="MobiDB-lite"/>
    </source>
</evidence>
<evidence type="ECO:0000256" key="3">
    <source>
        <dbReference type="ARBA" id="ARBA00022448"/>
    </source>
</evidence>
<evidence type="ECO:0000256" key="6">
    <source>
        <dbReference type="ARBA" id="ARBA00022692"/>
    </source>
</evidence>
<comment type="subcellular location">
    <subcellularLocation>
        <location evidence="1">Cell inner membrane</location>
    </subcellularLocation>
</comment>
<dbReference type="Gene3D" id="2.30.42.10">
    <property type="match status" value="1"/>
</dbReference>
<dbReference type="AlphaFoldDB" id="A0A6N8F9Z6"/>
<dbReference type="GO" id="GO:0015627">
    <property type="term" value="C:type II protein secretion system complex"/>
    <property type="evidence" value="ECO:0007669"/>
    <property type="project" value="InterPro"/>
</dbReference>
<evidence type="ECO:0000313" key="14">
    <source>
        <dbReference type="Proteomes" id="UP000439994"/>
    </source>
</evidence>
<keyword evidence="5" id="KW-0997">Cell inner membrane</keyword>
<evidence type="ECO:0000256" key="7">
    <source>
        <dbReference type="ARBA" id="ARBA00022927"/>
    </source>
</evidence>
<reference evidence="13 14" key="1">
    <citation type="submission" date="2019-11" db="EMBL/GenBank/DDBJ databases">
        <title>P. haliotis isolates from Z. marina roots.</title>
        <authorList>
            <person name="Cohen M."/>
            <person name="Jospin G."/>
            <person name="Eisen J.A."/>
            <person name="Coil D.A."/>
        </authorList>
    </citation>
    <scope>NUCLEOTIDE SEQUENCE [LARGE SCALE GENOMIC DNA]</scope>
    <source>
        <strain evidence="13 14">UCD-MCMsp1aY</strain>
    </source>
</reference>
<evidence type="ECO:0000313" key="13">
    <source>
        <dbReference type="EMBL" id="MUH73435.1"/>
    </source>
</evidence>
<feature type="transmembrane region" description="Helical" evidence="11">
    <location>
        <begin position="25"/>
        <end position="46"/>
    </location>
</feature>
<keyword evidence="9 11" id="KW-0472">Membrane</keyword>
<evidence type="ECO:0000256" key="2">
    <source>
        <dbReference type="ARBA" id="ARBA00007986"/>
    </source>
</evidence>
<evidence type="ECO:0000256" key="4">
    <source>
        <dbReference type="ARBA" id="ARBA00022475"/>
    </source>
</evidence>
<keyword evidence="7" id="KW-0653">Protein transport</keyword>
<feature type="compositionally biased region" description="Basic and acidic residues" evidence="10">
    <location>
        <begin position="223"/>
        <end position="236"/>
    </location>
</feature>
<protein>
    <submittedName>
        <fullName evidence="13">Type II secretion system protein GspC</fullName>
    </submittedName>
</protein>
<dbReference type="Pfam" id="PF11356">
    <property type="entry name" value="T2SSC"/>
    <property type="match status" value="1"/>
</dbReference>
<sequence length="341" mass="37160">MESPRLLEQFSQLAQKIPQNKIAKIITVLLVLYSAYLAALTIWKFIDEPASSGRISAAQPLTTSSSSNTSSINISQLVSLNLFGKEEAKKAPTKPKPTTSVAPKTRLNLTLTGIVADSSSEVSETSVAIIESSGSQDTYGIGQKIEGTSASVSQILLDRVILSVGVGYETLMLEGIEYSTSIPGSASELNDNIDVDAVDVGPTRPPRNTKARKPNNKFGKPAAYDREPERIDNRDDTELADSLREQREQLFEDPKQLMDIIKITPHREKGELLGYKLSPGNDPTLFNQAGLKQNDLAVNINGYDLTDMQQALSLMSELKELTEADITVLRDDSPVQIILAL</sequence>
<dbReference type="NCBIfam" id="TIGR01713">
    <property type="entry name" value="typeII_sec_gspC"/>
    <property type="match status" value="1"/>
</dbReference>
<dbReference type="GO" id="GO:0005886">
    <property type="term" value="C:plasma membrane"/>
    <property type="evidence" value="ECO:0007669"/>
    <property type="project" value="UniProtKB-SubCell"/>
</dbReference>
<dbReference type="GO" id="GO:0015628">
    <property type="term" value="P:protein secretion by the type II secretion system"/>
    <property type="evidence" value="ECO:0007669"/>
    <property type="project" value="InterPro"/>
</dbReference>
<name>A0A6N8F9Z6_9GAMM</name>
<feature type="region of interest" description="Disordered" evidence="10">
    <location>
        <begin position="196"/>
        <end position="236"/>
    </location>
</feature>
<evidence type="ECO:0000256" key="8">
    <source>
        <dbReference type="ARBA" id="ARBA00022989"/>
    </source>
</evidence>
<accession>A0A6N8F9Z6</accession>
<gene>
    <name evidence="13" type="primary">gspC</name>
    <name evidence="13" type="ORF">GNP35_13650</name>
</gene>
<feature type="domain" description="Type II secretion system protein GspC N-terminal" evidence="12">
    <location>
        <begin position="28"/>
        <end position="173"/>
    </location>
</feature>
<evidence type="ECO:0000256" key="9">
    <source>
        <dbReference type="ARBA" id="ARBA00023136"/>
    </source>
</evidence>
<organism evidence="13 14">
    <name type="scientific">Psychrosphaera haliotis</name>
    <dbReference type="NCBI Taxonomy" id="555083"/>
    <lineage>
        <taxon>Bacteria</taxon>
        <taxon>Pseudomonadati</taxon>
        <taxon>Pseudomonadota</taxon>
        <taxon>Gammaproteobacteria</taxon>
        <taxon>Alteromonadales</taxon>
        <taxon>Pseudoalteromonadaceae</taxon>
        <taxon>Psychrosphaera</taxon>
    </lineage>
</organism>
<dbReference type="SUPFAM" id="SSF50156">
    <property type="entry name" value="PDZ domain-like"/>
    <property type="match status" value="1"/>
</dbReference>
<dbReference type="RefSeq" id="WP_155696707.1">
    <property type="nucleotide sequence ID" value="NZ_WOCD01000005.1"/>
</dbReference>
<dbReference type="Gene3D" id="2.30.30.830">
    <property type="match status" value="1"/>
</dbReference>
<dbReference type="InterPro" id="IPR024961">
    <property type="entry name" value="T2SS_GspC_N"/>
</dbReference>
<evidence type="ECO:0000256" key="1">
    <source>
        <dbReference type="ARBA" id="ARBA00004533"/>
    </source>
</evidence>